<evidence type="ECO:0000313" key="1">
    <source>
        <dbReference type="EMBL" id="TGY78759.1"/>
    </source>
</evidence>
<evidence type="ECO:0000313" key="2">
    <source>
        <dbReference type="Proteomes" id="UP000306319"/>
    </source>
</evidence>
<dbReference type="Proteomes" id="UP000306319">
    <property type="component" value="Unassembled WGS sequence"/>
</dbReference>
<dbReference type="EMBL" id="SRYB01000011">
    <property type="protein sequence ID" value="TGY78759.1"/>
    <property type="molecule type" value="Genomic_DNA"/>
</dbReference>
<organism evidence="1 2">
    <name type="scientific">Lepagella muris</name>
    <dbReference type="NCBI Taxonomy" id="3032870"/>
    <lineage>
        <taxon>Bacteria</taxon>
        <taxon>Pseudomonadati</taxon>
        <taxon>Bacteroidota</taxon>
        <taxon>Bacteroidia</taxon>
        <taxon>Bacteroidales</taxon>
        <taxon>Muribaculaceae</taxon>
        <taxon>Lepagella</taxon>
    </lineage>
</organism>
<comment type="caution">
    <text evidence="1">The sequence shown here is derived from an EMBL/GenBank/DDBJ whole genome shotgun (WGS) entry which is preliminary data.</text>
</comment>
<gene>
    <name evidence="1" type="ORF">E5331_09305</name>
</gene>
<protein>
    <submittedName>
        <fullName evidence="1">Response regulator transcription factor</fullName>
    </submittedName>
</protein>
<proteinExistence type="predicted"/>
<accession>A0AC61RLR2</accession>
<name>A0AC61RLR2_9BACT</name>
<keyword evidence="2" id="KW-1185">Reference proteome</keyword>
<reference evidence="1" key="1">
    <citation type="submission" date="2019-04" db="EMBL/GenBank/DDBJ databases">
        <title>Microbes associate with the intestines of laboratory mice.</title>
        <authorList>
            <person name="Navarre W."/>
            <person name="Wong E."/>
            <person name="Huang K."/>
            <person name="Tropini C."/>
            <person name="Ng K."/>
            <person name="Yu B."/>
        </authorList>
    </citation>
    <scope>NUCLEOTIDE SEQUENCE</scope>
    <source>
        <strain evidence="1">NM04_E33</strain>
    </source>
</reference>
<sequence length="230" mass="26231">MDAVKILVIEDDETLADTLQFNLELEGYDAMKVYSADEAMDLDLPSFSLIVLDVMMDGTNGFQFAKRLKSDAATASIPIIFCTAKDTEDDMVTGFHLGADDYIYKPYTIRNVLTRIKAVLRRTASPATPKKDAEEDVITYKGITVDKRFKRCMVDGQEVKLVKKEFEILSLLISTPGRIYTREEILDRVWKREAIVLDRTIDVNITRLRTKLHPYGRHIITRSGYGYGFE</sequence>